<dbReference type="Proteomes" id="UP000075883">
    <property type="component" value="Unassembled WGS sequence"/>
</dbReference>
<dbReference type="EnsemblMetazoa" id="ACUA011319-RA">
    <property type="protein sequence ID" value="ACUA011319-PA"/>
    <property type="gene ID" value="ACUA011319"/>
</dbReference>
<dbReference type="EMBL" id="AXCM01002544">
    <property type="status" value="NOT_ANNOTATED_CDS"/>
    <property type="molecule type" value="Genomic_DNA"/>
</dbReference>
<protein>
    <submittedName>
        <fullName evidence="2">Uncharacterized protein</fullName>
    </submittedName>
</protein>
<evidence type="ECO:0000313" key="3">
    <source>
        <dbReference type="Proteomes" id="UP000075883"/>
    </source>
</evidence>
<organism evidence="2 3">
    <name type="scientific">Anopheles culicifacies</name>
    <dbReference type="NCBI Taxonomy" id="139723"/>
    <lineage>
        <taxon>Eukaryota</taxon>
        <taxon>Metazoa</taxon>
        <taxon>Ecdysozoa</taxon>
        <taxon>Arthropoda</taxon>
        <taxon>Hexapoda</taxon>
        <taxon>Insecta</taxon>
        <taxon>Pterygota</taxon>
        <taxon>Neoptera</taxon>
        <taxon>Endopterygota</taxon>
        <taxon>Diptera</taxon>
        <taxon>Nematocera</taxon>
        <taxon>Culicoidea</taxon>
        <taxon>Culicidae</taxon>
        <taxon>Anophelinae</taxon>
        <taxon>Anopheles</taxon>
        <taxon>culicifacies species complex</taxon>
    </lineage>
</organism>
<proteinExistence type="predicted"/>
<reference evidence="2" key="2">
    <citation type="submission" date="2020-05" db="UniProtKB">
        <authorList>
            <consortium name="EnsemblMetazoa"/>
        </authorList>
    </citation>
    <scope>IDENTIFICATION</scope>
    <source>
        <strain evidence="2">A-37</strain>
    </source>
</reference>
<name>A0A182M7D3_9DIPT</name>
<dbReference type="VEuPathDB" id="VectorBase:ACUA011319"/>
<accession>A0A182M7D3</accession>
<dbReference type="AlphaFoldDB" id="A0A182M7D3"/>
<evidence type="ECO:0000313" key="2">
    <source>
        <dbReference type="EnsemblMetazoa" id="ACUA011319-PA"/>
    </source>
</evidence>
<feature type="compositionally biased region" description="Basic and acidic residues" evidence="1">
    <location>
        <begin position="29"/>
        <end position="59"/>
    </location>
</feature>
<sequence>MNFLRNAGKKVIVEYEGRIYCIPEKDYPHAAQSDRHPTKSYDKHEESGAVQHDHYKSKPDGCNVAKVDTDRVLSDTLSELSDSNMFDDLHTSKVTNPVNPLVSSSAAKVLSELKEEVTRLIDESILKIEHEWVESKRESNDGTCEAVPPVATMDTAKCAEEPSNNLHPDGDRSQLTHREQNLQVLHTEIFRTNKRLTRMKLLNEIRELVERLKDLETLEE</sequence>
<feature type="region of interest" description="Disordered" evidence="1">
    <location>
        <begin position="29"/>
        <end position="61"/>
    </location>
</feature>
<keyword evidence="3" id="KW-1185">Reference proteome</keyword>
<reference evidence="3" key="1">
    <citation type="submission" date="2013-09" db="EMBL/GenBank/DDBJ databases">
        <title>The Genome Sequence of Anopheles culicifacies species A.</title>
        <authorList>
            <consortium name="The Broad Institute Genomics Platform"/>
            <person name="Neafsey D.E."/>
            <person name="Besansky N."/>
            <person name="Howell P."/>
            <person name="Walton C."/>
            <person name="Young S.K."/>
            <person name="Zeng Q."/>
            <person name="Gargeya S."/>
            <person name="Fitzgerald M."/>
            <person name="Haas B."/>
            <person name="Abouelleil A."/>
            <person name="Allen A.W."/>
            <person name="Alvarado L."/>
            <person name="Arachchi H.M."/>
            <person name="Berlin A.M."/>
            <person name="Chapman S.B."/>
            <person name="Gainer-Dewar J."/>
            <person name="Goldberg J."/>
            <person name="Griggs A."/>
            <person name="Gujja S."/>
            <person name="Hansen M."/>
            <person name="Howarth C."/>
            <person name="Imamovic A."/>
            <person name="Ireland A."/>
            <person name="Larimer J."/>
            <person name="McCowan C."/>
            <person name="Murphy C."/>
            <person name="Pearson M."/>
            <person name="Poon T.W."/>
            <person name="Priest M."/>
            <person name="Roberts A."/>
            <person name="Saif S."/>
            <person name="Shea T."/>
            <person name="Sisk P."/>
            <person name="Sykes S."/>
            <person name="Wortman J."/>
            <person name="Nusbaum C."/>
            <person name="Birren B."/>
        </authorList>
    </citation>
    <scope>NUCLEOTIDE SEQUENCE [LARGE SCALE GENOMIC DNA]</scope>
    <source>
        <strain evidence="3">A-37</strain>
    </source>
</reference>
<evidence type="ECO:0000256" key="1">
    <source>
        <dbReference type="SAM" id="MobiDB-lite"/>
    </source>
</evidence>